<accession>A0A285EIV5</accession>
<protein>
    <submittedName>
        <fullName evidence="1">Uncharacterized protein</fullName>
    </submittedName>
</protein>
<dbReference type="EMBL" id="OBDO01000009">
    <property type="protein sequence ID" value="SNX97941.1"/>
    <property type="molecule type" value="Genomic_DNA"/>
</dbReference>
<gene>
    <name evidence="1" type="ORF">SAMN06893097_10921</name>
</gene>
<keyword evidence="2" id="KW-1185">Reference proteome</keyword>
<evidence type="ECO:0000313" key="1">
    <source>
        <dbReference type="EMBL" id="SNX97941.1"/>
    </source>
</evidence>
<sequence length="163" mass="16734">MGLAVLVGTPLLTWLGVRHTNKTTVYAAVQSAQANVAAAIQAAEAQVTAAIRAADAQVAAAVEAANASRDTAALAAQTSAQAEFLSHFHWACEMVASEDARKRLVGIKVLESMLEDPDIHPTHLAAAAGVVRSATAAALDRLGDAADENVAQLPLPMEAEGSD</sequence>
<reference evidence="1 2" key="1">
    <citation type="submission" date="2017-09" db="EMBL/GenBank/DDBJ databases">
        <authorList>
            <person name="Ehlers B."/>
            <person name="Leendertz F.H."/>
        </authorList>
    </citation>
    <scope>NUCLEOTIDE SEQUENCE [LARGE SCALE GENOMIC DNA]</scope>
    <source>
        <strain evidence="1 2">DSM 46844</strain>
    </source>
</reference>
<proteinExistence type="predicted"/>
<dbReference type="RefSeq" id="WP_143426705.1">
    <property type="nucleotide sequence ID" value="NZ_JACHXB010000001.1"/>
</dbReference>
<evidence type="ECO:0000313" key="2">
    <source>
        <dbReference type="Proteomes" id="UP000219514"/>
    </source>
</evidence>
<dbReference type="AlphaFoldDB" id="A0A285EIV5"/>
<name>A0A285EIV5_9ACTN</name>
<organism evidence="1 2">
    <name type="scientific">Geodermatophilus sabuli</name>
    <dbReference type="NCBI Taxonomy" id="1564158"/>
    <lineage>
        <taxon>Bacteria</taxon>
        <taxon>Bacillati</taxon>
        <taxon>Actinomycetota</taxon>
        <taxon>Actinomycetes</taxon>
        <taxon>Geodermatophilales</taxon>
        <taxon>Geodermatophilaceae</taxon>
        <taxon>Geodermatophilus</taxon>
    </lineage>
</organism>
<dbReference type="Proteomes" id="UP000219514">
    <property type="component" value="Unassembled WGS sequence"/>
</dbReference>